<accession>A0AAX4HGB1</accession>
<dbReference type="GO" id="GO:0005687">
    <property type="term" value="C:U4 snRNP"/>
    <property type="evidence" value="ECO:0007669"/>
    <property type="project" value="TreeGrafter"/>
</dbReference>
<keyword evidence="8" id="KW-0539">Nucleus</keyword>
<dbReference type="EMBL" id="CP138899">
    <property type="protein sequence ID" value="WPK27519.1"/>
    <property type="molecule type" value="Genomic_DNA"/>
</dbReference>
<dbReference type="SUPFAM" id="SSF50182">
    <property type="entry name" value="Sm-like ribonucleoproteins"/>
    <property type="match status" value="1"/>
</dbReference>
<dbReference type="Gene3D" id="2.30.30.100">
    <property type="match status" value="1"/>
</dbReference>
<sequence length="207" mass="22873">MYSTSKHLTTKLKFAPSLPSISKQIDTTSPLSSHFTRFSPVFLRSMPLYPLSSLHTTQTHLSTSNTLSTINMSVTVSKKTKVADLINYRLRVSILDGRAFTGQLLAFDTHMNLVLADTEESRITSKAYLELVKKSSGQAKVEEEKRFLGLVILRGEQVVNITVKSGPTSDIKKRLSQLKLGNGVSKPLRTPVSQKLKLKGPVKKTAT</sequence>
<dbReference type="InterPro" id="IPR050914">
    <property type="entry name" value="snRNP_SmB/NAA38-like"/>
</dbReference>
<comment type="similarity">
    <text evidence="3">Belongs to the snRNP SmB/SmN family.</text>
</comment>
<evidence type="ECO:0000256" key="8">
    <source>
        <dbReference type="ARBA" id="ARBA00023242"/>
    </source>
</evidence>
<dbReference type="PROSITE" id="PS52002">
    <property type="entry name" value="SM"/>
    <property type="match status" value="1"/>
</dbReference>
<dbReference type="CDD" id="cd01717">
    <property type="entry name" value="Sm_B"/>
    <property type="match status" value="1"/>
</dbReference>
<evidence type="ECO:0000256" key="9">
    <source>
        <dbReference type="ARBA" id="ARBA00023274"/>
    </source>
</evidence>
<keyword evidence="13" id="KW-1185">Reference proteome</keyword>
<feature type="domain" description="Sm" evidence="11">
    <location>
        <begin position="77"/>
        <end position="167"/>
    </location>
</feature>
<evidence type="ECO:0000256" key="2">
    <source>
        <dbReference type="ARBA" id="ARBA00004496"/>
    </source>
</evidence>
<dbReference type="Proteomes" id="UP001338582">
    <property type="component" value="Chromosome 6"/>
</dbReference>
<evidence type="ECO:0000256" key="7">
    <source>
        <dbReference type="ARBA" id="ARBA00023187"/>
    </source>
</evidence>
<keyword evidence="9" id="KW-0687">Ribonucleoprotein</keyword>
<dbReference type="GO" id="GO:0071013">
    <property type="term" value="C:catalytic step 2 spliceosome"/>
    <property type="evidence" value="ECO:0007669"/>
    <property type="project" value="TreeGrafter"/>
</dbReference>
<dbReference type="GO" id="GO:0003723">
    <property type="term" value="F:RNA binding"/>
    <property type="evidence" value="ECO:0007669"/>
    <property type="project" value="UniProtKB-KW"/>
</dbReference>
<evidence type="ECO:0000313" key="12">
    <source>
        <dbReference type="EMBL" id="WPK27519.1"/>
    </source>
</evidence>
<evidence type="ECO:0000256" key="1">
    <source>
        <dbReference type="ARBA" id="ARBA00004123"/>
    </source>
</evidence>
<keyword evidence="6" id="KW-0694">RNA-binding</keyword>
<dbReference type="GO" id="GO:0005685">
    <property type="term" value="C:U1 snRNP"/>
    <property type="evidence" value="ECO:0007669"/>
    <property type="project" value="TreeGrafter"/>
</dbReference>
<evidence type="ECO:0000256" key="6">
    <source>
        <dbReference type="ARBA" id="ARBA00022884"/>
    </source>
</evidence>
<dbReference type="GO" id="GO:0005686">
    <property type="term" value="C:U2 snRNP"/>
    <property type="evidence" value="ECO:0007669"/>
    <property type="project" value="TreeGrafter"/>
</dbReference>
<evidence type="ECO:0000256" key="3">
    <source>
        <dbReference type="ARBA" id="ARBA00009123"/>
    </source>
</evidence>
<name>A0AAX4HGB1_9ASCO</name>
<dbReference type="AlphaFoldDB" id="A0AAX4HGB1"/>
<reference evidence="12 13" key="1">
    <citation type="submission" date="2023-10" db="EMBL/GenBank/DDBJ databases">
        <title>Draft Genome Sequence of Candida saopaulonensis from a very Premature Infant with Sepsis.</title>
        <authorList>
            <person name="Ning Y."/>
            <person name="Dai R."/>
            <person name="Xiao M."/>
            <person name="Xu Y."/>
            <person name="Yan Q."/>
            <person name="Zhang L."/>
        </authorList>
    </citation>
    <scope>NUCLEOTIDE SEQUENCE [LARGE SCALE GENOMIC DNA]</scope>
    <source>
        <strain evidence="12 13">19XY460</strain>
    </source>
</reference>
<dbReference type="PANTHER" id="PTHR10701">
    <property type="entry name" value="SMALL NUCLEAR RIBONUCLEOPROTEIN-ASSOCIATED PROTEIN B AND N"/>
    <property type="match status" value="1"/>
</dbReference>
<dbReference type="KEGG" id="asau:88175970"/>
<dbReference type="InterPro" id="IPR001163">
    <property type="entry name" value="Sm_dom_euk/arc"/>
</dbReference>
<dbReference type="GO" id="GO:0000398">
    <property type="term" value="P:mRNA splicing, via spliceosome"/>
    <property type="evidence" value="ECO:0007669"/>
    <property type="project" value="TreeGrafter"/>
</dbReference>
<dbReference type="SMART" id="SM00651">
    <property type="entry name" value="Sm"/>
    <property type="match status" value="1"/>
</dbReference>
<keyword evidence="4" id="KW-0963">Cytoplasm</keyword>
<dbReference type="InterPro" id="IPR010920">
    <property type="entry name" value="LSM_dom_sf"/>
</dbReference>
<keyword evidence="5" id="KW-0507">mRNA processing</keyword>
<comment type="subcellular location">
    <subcellularLocation>
        <location evidence="2">Cytoplasm</location>
    </subcellularLocation>
    <subcellularLocation>
        <location evidence="1">Nucleus</location>
    </subcellularLocation>
</comment>
<evidence type="ECO:0000259" key="11">
    <source>
        <dbReference type="PROSITE" id="PS52002"/>
    </source>
</evidence>
<evidence type="ECO:0000313" key="13">
    <source>
        <dbReference type="Proteomes" id="UP001338582"/>
    </source>
</evidence>
<keyword evidence="7" id="KW-0508">mRNA splicing</keyword>
<dbReference type="InterPro" id="IPR047575">
    <property type="entry name" value="Sm"/>
</dbReference>
<evidence type="ECO:0000256" key="4">
    <source>
        <dbReference type="ARBA" id="ARBA00022490"/>
    </source>
</evidence>
<organism evidence="12 13">
    <name type="scientific">Australozyma saopauloensis</name>
    <dbReference type="NCBI Taxonomy" id="291208"/>
    <lineage>
        <taxon>Eukaryota</taxon>
        <taxon>Fungi</taxon>
        <taxon>Dikarya</taxon>
        <taxon>Ascomycota</taxon>
        <taxon>Saccharomycotina</taxon>
        <taxon>Pichiomycetes</taxon>
        <taxon>Metschnikowiaceae</taxon>
        <taxon>Australozyma</taxon>
    </lineage>
</organism>
<dbReference type="Pfam" id="PF01423">
    <property type="entry name" value="LSM"/>
    <property type="match status" value="1"/>
</dbReference>
<evidence type="ECO:0000256" key="10">
    <source>
        <dbReference type="ARBA" id="ARBA00041355"/>
    </source>
</evidence>
<dbReference type="GO" id="GO:0005682">
    <property type="term" value="C:U5 snRNP"/>
    <property type="evidence" value="ECO:0007669"/>
    <property type="project" value="TreeGrafter"/>
</dbReference>
<dbReference type="GO" id="GO:0070990">
    <property type="term" value="F:snRNP binding"/>
    <property type="evidence" value="ECO:0007669"/>
    <property type="project" value="TreeGrafter"/>
</dbReference>
<proteinExistence type="inferred from homology"/>
<dbReference type="GO" id="GO:0046540">
    <property type="term" value="C:U4/U6 x U5 tri-snRNP complex"/>
    <property type="evidence" value="ECO:0007669"/>
    <property type="project" value="TreeGrafter"/>
</dbReference>
<dbReference type="RefSeq" id="XP_062879897.1">
    <property type="nucleotide sequence ID" value="XM_063023827.1"/>
</dbReference>
<protein>
    <recommendedName>
        <fullName evidence="10">Sm protein B</fullName>
    </recommendedName>
</protein>
<evidence type="ECO:0000256" key="5">
    <source>
        <dbReference type="ARBA" id="ARBA00022664"/>
    </source>
</evidence>
<dbReference type="PANTHER" id="PTHR10701:SF0">
    <property type="entry name" value="SMALL NUCLEAR RIBONUCLEOPROTEIN-ASSOCIATED PROTEIN B"/>
    <property type="match status" value="1"/>
</dbReference>
<gene>
    <name evidence="12" type="ORF">PUMCH_004910</name>
</gene>
<dbReference type="GeneID" id="88175970"/>
<dbReference type="GO" id="GO:0005737">
    <property type="term" value="C:cytoplasm"/>
    <property type="evidence" value="ECO:0007669"/>
    <property type="project" value="UniProtKB-SubCell"/>
</dbReference>
<dbReference type="GO" id="GO:0071004">
    <property type="term" value="C:U2-type prespliceosome"/>
    <property type="evidence" value="ECO:0007669"/>
    <property type="project" value="TreeGrafter"/>
</dbReference>